<evidence type="ECO:0000259" key="5">
    <source>
        <dbReference type="Pfam" id="PF00082"/>
    </source>
</evidence>
<dbReference type="InterPro" id="IPR015500">
    <property type="entry name" value="Peptidase_S8_subtilisin-rel"/>
</dbReference>
<sequence length="312" mass="33170">MYLRHMPNIFLFVQRMSMRIETGHYLMLHGGSNKASKTSAKHIGDGLKMDPRNRDACVDLYDNDQNPLPSVGQNHGTKCAGVAVASKNSICAIGSAFEARYAAIRMIGPFGVTQSAKLQAILRAGVDVSSNSWGGLDGTFDGPSANEQNAFIKGSKLRGGKGVIYVFAGGNGGFDDNCNLDGYVNSIYTIGINGVARDREPPGYAEPCSAILASAYTGKGGSSDNVCTTDVNGGCISSFTGTSAAAPLAAGALALVLESKRWLLNYHNHTNSNNIANTIRNCIIKNISYVEYNTEKRSKKKLKLNASELIGD</sequence>
<dbReference type="PRINTS" id="PR00723">
    <property type="entry name" value="SUBTILISIN"/>
</dbReference>
<dbReference type="EMBL" id="CP111027">
    <property type="protein sequence ID" value="WAR29043.1"/>
    <property type="molecule type" value="Genomic_DNA"/>
</dbReference>
<proteinExistence type="inferred from homology"/>
<dbReference type="PROSITE" id="PS00137">
    <property type="entry name" value="SUBTILASE_HIS"/>
    <property type="match status" value="1"/>
</dbReference>
<keyword evidence="2" id="KW-0378">Hydrolase</keyword>
<evidence type="ECO:0000256" key="3">
    <source>
        <dbReference type="ARBA" id="ARBA00022825"/>
    </source>
</evidence>
<dbReference type="InterPro" id="IPR023828">
    <property type="entry name" value="Peptidase_S8_Ser-AS"/>
</dbReference>
<organism evidence="6 7">
    <name type="scientific">Mya arenaria</name>
    <name type="common">Soft-shell clam</name>
    <dbReference type="NCBI Taxonomy" id="6604"/>
    <lineage>
        <taxon>Eukaryota</taxon>
        <taxon>Metazoa</taxon>
        <taxon>Spiralia</taxon>
        <taxon>Lophotrochozoa</taxon>
        <taxon>Mollusca</taxon>
        <taxon>Bivalvia</taxon>
        <taxon>Autobranchia</taxon>
        <taxon>Heteroconchia</taxon>
        <taxon>Euheterodonta</taxon>
        <taxon>Imparidentia</taxon>
        <taxon>Neoheterodontei</taxon>
        <taxon>Myida</taxon>
        <taxon>Myoidea</taxon>
        <taxon>Myidae</taxon>
        <taxon>Mya</taxon>
    </lineage>
</organism>
<keyword evidence="1" id="KW-0645">Protease</keyword>
<evidence type="ECO:0000256" key="4">
    <source>
        <dbReference type="PROSITE-ProRule" id="PRU01240"/>
    </source>
</evidence>
<evidence type="ECO:0000256" key="2">
    <source>
        <dbReference type="ARBA" id="ARBA00022801"/>
    </source>
</evidence>
<dbReference type="InterPro" id="IPR036852">
    <property type="entry name" value="Peptidase_S8/S53_dom_sf"/>
</dbReference>
<evidence type="ECO:0000256" key="1">
    <source>
        <dbReference type="ARBA" id="ARBA00022670"/>
    </source>
</evidence>
<keyword evidence="7" id="KW-1185">Reference proteome</keyword>
<name>A0ABY7G3L8_MYAAR</name>
<accession>A0ABY7G3L8</accession>
<dbReference type="PROSITE" id="PS51892">
    <property type="entry name" value="SUBTILASE"/>
    <property type="match status" value="1"/>
</dbReference>
<dbReference type="PANTHER" id="PTHR42884">
    <property type="entry name" value="PROPROTEIN CONVERTASE SUBTILISIN/KEXIN-RELATED"/>
    <property type="match status" value="1"/>
</dbReference>
<feature type="domain" description="Peptidase S8/S53" evidence="5">
    <location>
        <begin position="62"/>
        <end position="287"/>
    </location>
</feature>
<keyword evidence="3" id="KW-0720">Serine protease</keyword>
<dbReference type="InterPro" id="IPR022398">
    <property type="entry name" value="Peptidase_S8_His-AS"/>
</dbReference>
<dbReference type="Pfam" id="PF00082">
    <property type="entry name" value="Peptidase_S8"/>
    <property type="match status" value="1"/>
</dbReference>
<dbReference type="InterPro" id="IPR000209">
    <property type="entry name" value="Peptidase_S8/S53_dom"/>
</dbReference>
<comment type="caution">
    <text evidence="4">Lacks conserved residue(s) required for the propagation of feature annotation.</text>
</comment>
<reference evidence="6" key="1">
    <citation type="submission" date="2022-11" db="EMBL/GenBank/DDBJ databases">
        <title>Centuries of genome instability and evolution in soft-shell clam transmissible cancer (bioRxiv).</title>
        <authorList>
            <person name="Hart S.F.M."/>
            <person name="Yonemitsu M.A."/>
            <person name="Giersch R.M."/>
            <person name="Beal B.F."/>
            <person name="Arriagada G."/>
            <person name="Davis B.W."/>
            <person name="Ostrander E.A."/>
            <person name="Goff S.P."/>
            <person name="Metzger M.J."/>
        </authorList>
    </citation>
    <scope>NUCLEOTIDE SEQUENCE</scope>
    <source>
        <strain evidence="6">MELC-2E11</strain>
        <tissue evidence="6">Siphon/mantle</tissue>
    </source>
</reference>
<dbReference type="Proteomes" id="UP001164746">
    <property type="component" value="Chromosome 16"/>
</dbReference>
<dbReference type="Gene3D" id="3.40.50.200">
    <property type="entry name" value="Peptidase S8/S53 domain"/>
    <property type="match status" value="1"/>
</dbReference>
<protein>
    <submittedName>
        <fullName evidence="6">BLI-like protein</fullName>
    </submittedName>
</protein>
<dbReference type="PROSITE" id="PS00138">
    <property type="entry name" value="SUBTILASE_SER"/>
    <property type="match status" value="1"/>
</dbReference>
<dbReference type="SUPFAM" id="SSF52743">
    <property type="entry name" value="Subtilisin-like"/>
    <property type="match status" value="1"/>
</dbReference>
<gene>
    <name evidence="6" type="ORF">MAR_002611</name>
</gene>
<evidence type="ECO:0000313" key="7">
    <source>
        <dbReference type="Proteomes" id="UP001164746"/>
    </source>
</evidence>
<comment type="similarity">
    <text evidence="4">Belongs to the peptidase S8 family.</text>
</comment>
<dbReference type="PANTHER" id="PTHR42884:SF14">
    <property type="entry name" value="NEUROENDOCRINE CONVERTASE 1"/>
    <property type="match status" value="1"/>
</dbReference>
<evidence type="ECO:0000313" key="6">
    <source>
        <dbReference type="EMBL" id="WAR29043.1"/>
    </source>
</evidence>